<dbReference type="AlphaFoldDB" id="A0A174FRJ4"/>
<keyword evidence="8" id="KW-1133">Transmembrane helix</keyword>
<keyword evidence="7" id="KW-0653">Protein transport</keyword>
<comment type="similarity">
    <text evidence="2">Belongs to the TonB family.</text>
</comment>
<keyword evidence="3" id="KW-0813">Transport</keyword>
<evidence type="ECO:0000313" key="11">
    <source>
        <dbReference type="EMBL" id="CUO51488.1"/>
    </source>
</evidence>
<proteinExistence type="inferred from homology"/>
<evidence type="ECO:0000256" key="3">
    <source>
        <dbReference type="ARBA" id="ARBA00022448"/>
    </source>
</evidence>
<dbReference type="SUPFAM" id="SSF74653">
    <property type="entry name" value="TolA/TonB C-terminal domain"/>
    <property type="match status" value="1"/>
</dbReference>
<keyword evidence="6" id="KW-0812">Transmembrane</keyword>
<dbReference type="PANTHER" id="PTHR33446:SF2">
    <property type="entry name" value="PROTEIN TONB"/>
    <property type="match status" value="1"/>
</dbReference>
<dbReference type="InterPro" id="IPR051045">
    <property type="entry name" value="TonB-dependent_transducer"/>
</dbReference>
<evidence type="ECO:0000313" key="13">
    <source>
        <dbReference type="Proteomes" id="UP000095606"/>
    </source>
</evidence>
<evidence type="ECO:0000256" key="8">
    <source>
        <dbReference type="ARBA" id="ARBA00022989"/>
    </source>
</evidence>
<evidence type="ECO:0000256" key="7">
    <source>
        <dbReference type="ARBA" id="ARBA00022927"/>
    </source>
</evidence>
<dbReference type="NCBIfam" id="TIGR01352">
    <property type="entry name" value="tonB_Cterm"/>
    <property type="match status" value="1"/>
</dbReference>
<dbReference type="GeneID" id="69590449"/>
<accession>A0A174FRJ4</accession>
<gene>
    <name evidence="11" type="ORF">ERS852461_00429</name>
    <name evidence="12" type="ORF">NXY30_20505</name>
</gene>
<dbReference type="GO" id="GO:0055085">
    <property type="term" value="P:transmembrane transport"/>
    <property type="evidence" value="ECO:0007669"/>
    <property type="project" value="InterPro"/>
</dbReference>
<dbReference type="EMBL" id="CP103141">
    <property type="protein sequence ID" value="UVQ73392.1"/>
    <property type="molecule type" value="Genomic_DNA"/>
</dbReference>
<keyword evidence="5" id="KW-0997">Cell inner membrane</keyword>
<dbReference type="PROSITE" id="PS52015">
    <property type="entry name" value="TONB_CTD"/>
    <property type="match status" value="1"/>
</dbReference>
<dbReference type="GO" id="GO:0098797">
    <property type="term" value="C:plasma membrane protein complex"/>
    <property type="evidence" value="ECO:0007669"/>
    <property type="project" value="TreeGrafter"/>
</dbReference>
<dbReference type="InterPro" id="IPR037682">
    <property type="entry name" value="TonB_C"/>
</dbReference>
<evidence type="ECO:0000256" key="4">
    <source>
        <dbReference type="ARBA" id="ARBA00022475"/>
    </source>
</evidence>
<dbReference type="Proteomes" id="UP000095606">
    <property type="component" value="Unassembled WGS sequence"/>
</dbReference>
<reference evidence="11 13" key="1">
    <citation type="submission" date="2015-09" db="EMBL/GenBank/DDBJ databases">
        <authorList>
            <consortium name="Pathogen Informatics"/>
        </authorList>
    </citation>
    <scope>NUCLEOTIDE SEQUENCE [LARGE SCALE GENOMIC DNA]</scope>
    <source>
        <strain evidence="11 13">2789STDY5834846</strain>
    </source>
</reference>
<dbReference type="EMBL" id="CZAE01000002">
    <property type="protein sequence ID" value="CUO51488.1"/>
    <property type="molecule type" value="Genomic_DNA"/>
</dbReference>
<keyword evidence="9" id="KW-0472">Membrane</keyword>
<evidence type="ECO:0000256" key="2">
    <source>
        <dbReference type="ARBA" id="ARBA00006555"/>
    </source>
</evidence>
<name>A0A174FRJ4_9BACE</name>
<dbReference type="GO" id="GO:0031992">
    <property type="term" value="F:energy transducer activity"/>
    <property type="evidence" value="ECO:0007669"/>
    <property type="project" value="TreeGrafter"/>
</dbReference>
<dbReference type="Gene3D" id="3.30.1150.10">
    <property type="match status" value="1"/>
</dbReference>
<dbReference type="Proteomes" id="UP001060104">
    <property type="component" value="Chromosome"/>
</dbReference>
<dbReference type="Pfam" id="PF03544">
    <property type="entry name" value="TonB_C"/>
    <property type="match status" value="1"/>
</dbReference>
<feature type="domain" description="TonB C-terminal" evidence="10">
    <location>
        <begin position="86"/>
        <end position="176"/>
    </location>
</feature>
<evidence type="ECO:0000256" key="5">
    <source>
        <dbReference type="ARBA" id="ARBA00022519"/>
    </source>
</evidence>
<evidence type="ECO:0000313" key="12">
    <source>
        <dbReference type="EMBL" id="UVQ73392.1"/>
    </source>
</evidence>
<organism evidence="11 13">
    <name type="scientific">Bacteroides faecis</name>
    <dbReference type="NCBI Taxonomy" id="674529"/>
    <lineage>
        <taxon>Bacteria</taxon>
        <taxon>Pseudomonadati</taxon>
        <taxon>Bacteroidota</taxon>
        <taxon>Bacteroidia</taxon>
        <taxon>Bacteroidales</taxon>
        <taxon>Bacteroidaceae</taxon>
        <taxon>Bacteroides</taxon>
    </lineage>
</organism>
<dbReference type="FunFam" id="3.30.1150.10:FF:000002">
    <property type="entry name" value="Energy transducer TonB"/>
    <property type="match status" value="1"/>
</dbReference>
<evidence type="ECO:0000313" key="14">
    <source>
        <dbReference type="Proteomes" id="UP001060104"/>
    </source>
</evidence>
<dbReference type="GO" id="GO:0015031">
    <property type="term" value="P:protein transport"/>
    <property type="evidence" value="ECO:0007669"/>
    <property type="project" value="UniProtKB-KW"/>
</dbReference>
<keyword evidence="4" id="KW-1003">Cell membrane</keyword>
<keyword evidence="14" id="KW-1185">Reference proteome</keyword>
<evidence type="ECO:0000256" key="6">
    <source>
        <dbReference type="ARBA" id="ARBA00022692"/>
    </source>
</evidence>
<dbReference type="RefSeq" id="WP_070101293.1">
    <property type="nucleotide sequence ID" value="NZ_CAXKYA010000022.1"/>
</dbReference>
<sequence>MLNRKRTHNIMVGKYLMFIPVVALLLLFSNCANKKTDKAQSDTEKADTVVAVEPEKKAEPQAEATLPQEKTDSIYSVVETMPDYPGGQKELLSFLSRNIKYPTKAEENKIQGRVVIQFVVNKDGSVSDAKVVRSVDPELDKEALRVVNSMPQWKPGMQKGEAVSVKYTIPIAFRLP</sequence>
<dbReference type="PANTHER" id="PTHR33446">
    <property type="entry name" value="PROTEIN TONB-RELATED"/>
    <property type="match status" value="1"/>
</dbReference>
<reference evidence="12" key="2">
    <citation type="submission" date="2022-08" db="EMBL/GenBank/DDBJ databases">
        <title>Genome Sequencing of Bacteroides fragilis Group Isolates with Nanopore Technology.</title>
        <authorList>
            <person name="Tisza M.J."/>
            <person name="Smith D."/>
            <person name="Dekker J.P."/>
        </authorList>
    </citation>
    <scope>NUCLEOTIDE SEQUENCE</scope>
    <source>
        <strain evidence="12">BFG-527</strain>
    </source>
</reference>
<dbReference type="InterPro" id="IPR006260">
    <property type="entry name" value="TonB/TolA_C"/>
</dbReference>
<evidence type="ECO:0000256" key="9">
    <source>
        <dbReference type="ARBA" id="ARBA00023136"/>
    </source>
</evidence>
<evidence type="ECO:0000259" key="10">
    <source>
        <dbReference type="PROSITE" id="PS52015"/>
    </source>
</evidence>
<comment type="subcellular location">
    <subcellularLocation>
        <location evidence="1">Cell inner membrane</location>
        <topology evidence="1">Single-pass membrane protein</topology>
        <orientation evidence="1">Periplasmic side</orientation>
    </subcellularLocation>
</comment>
<protein>
    <submittedName>
        <fullName evidence="11 12">TonB</fullName>
    </submittedName>
</protein>
<evidence type="ECO:0000256" key="1">
    <source>
        <dbReference type="ARBA" id="ARBA00004383"/>
    </source>
</evidence>